<dbReference type="EMBL" id="OY731401">
    <property type="protein sequence ID" value="CAJ1948654.1"/>
    <property type="molecule type" value="Genomic_DNA"/>
</dbReference>
<dbReference type="GO" id="GO:0031418">
    <property type="term" value="F:L-ascorbic acid binding"/>
    <property type="evidence" value="ECO:0007669"/>
    <property type="project" value="UniProtKB-KW"/>
</dbReference>
<accession>A0AA86VMC6</accession>
<protein>
    <recommendedName>
        <fullName evidence="6">Fe2OG dioxygenase domain-containing protein</fullName>
    </recommendedName>
</protein>
<keyword evidence="3" id="KW-0847">Vitamin C</keyword>
<sequence>MAEISSSASQFHSSEPELREAQIYSNANFSDLAVVEHLPHAGPYSACDDEIPTIDYSLLFSHNHNQQLHALQCLRHACHEFGFFYLVNHSIPNEVFDNILKGVSDFFNQTTLDEKMIFSKKSPSDRIRWELNSSAGENREYLKVVAHPQYHFPSNPSGFSKSLEEYEKEMRRVVIGLARAVSKTLGFEEQFVEKALKLKSGFDVIALNLYPPNAKSKGAVGLSEHTDPGFIITLVQDADGGFQILSHKGKWINVYIPHRAILIQLGDQLEILTNGMYKSHVHRVIVGNNKVQRISVVGVHGPPLDKLISPSTNFIDEEHPKKYREMAYKEFLELNGDDEVDVHSSLDQTRLV</sequence>
<feature type="domain" description="Fe2OG dioxygenase" evidence="6">
    <location>
        <begin position="201"/>
        <end position="302"/>
    </location>
</feature>
<proteinExistence type="inferred from homology"/>
<keyword evidence="5" id="KW-0560">Oxidoreductase</keyword>
<evidence type="ECO:0000256" key="1">
    <source>
        <dbReference type="ARBA" id="ARBA00008056"/>
    </source>
</evidence>
<dbReference type="InterPro" id="IPR027443">
    <property type="entry name" value="IPNS-like_sf"/>
</dbReference>
<organism evidence="7 8">
    <name type="scientific">Sphenostylis stenocarpa</name>
    <dbReference type="NCBI Taxonomy" id="92480"/>
    <lineage>
        <taxon>Eukaryota</taxon>
        <taxon>Viridiplantae</taxon>
        <taxon>Streptophyta</taxon>
        <taxon>Embryophyta</taxon>
        <taxon>Tracheophyta</taxon>
        <taxon>Spermatophyta</taxon>
        <taxon>Magnoliopsida</taxon>
        <taxon>eudicotyledons</taxon>
        <taxon>Gunneridae</taxon>
        <taxon>Pentapetalae</taxon>
        <taxon>rosids</taxon>
        <taxon>fabids</taxon>
        <taxon>Fabales</taxon>
        <taxon>Fabaceae</taxon>
        <taxon>Papilionoideae</taxon>
        <taxon>50 kb inversion clade</taxon>
        <taxon>NPAAA clade</taxon>
        <taxon>indigoferoid/millettioid clade</taxon>
        <taxon>Phaseoleae</taxon>
        <taxon>Sphenostylis</taxon>
    </lineage>
</organism>
<dbReference type="PROSITE" id="PS51471">
    <property type="entry name" value="FE2OG_OXY"/>
    <property type="match status" value="1"/>
</dbReference>
<evidence type="ECO:0000313" key="8">
    <source>
        <dbReference type="Proteomes" id="UP001189624"/>
    </source>
</evidence>
<dbReference type="Gene3D" id="2.60.120.330">
    <property type="entry name" value="B-lactam Antibiotic, Isopenicillin N Synthase, Chain"/>
    <property type="match status" value="1"/>
</dbReference>
<dbReference type="PANTHER" id="PTHR47991">
    <property type="entry name" value="OXOGLUTARATE/IRON-DEPENDENT DIOXYGENASE"/>
    <property type="match status" value="1"/>
</dbReference>
<name>A0AA86VMC6_9FABA</name>
<dbReference type="InterPro" id="IPR050295">
    <property type="entry name" value="Plant_2OG-oxidoreductases"/>
</dbReference>
<dbReference type="AlphaFoldDB" id="A0AA86VMC6"/>
<keyword evidence="2 5" id="KW-0479">Metal-binding</keyword>
<dbReference type="GO" id="GO:0046872">
    <property type="term" value="F:metal ion binding"/>
    <property type="evidence" value="ECO:0007669"/>
    <property type="project" value="UniProtKB-KW"/>
</dbReference>
<comment type="similarity">
    <text evidence="1 5">Belongs to the iron/ascorbate-dependent oxidoreductase family.</text>
</comment>
<dbReference type="Pfam" id="PF14226">
    <property type="entry name" value="DIOX_N"/>
    <property type="match status" value="1"/>
</dbReference>
<dbReference type="Gramene" id="rna-AYBTSS11_LOCUS13300">
    <property type="protein sequence ID" value="CAJ1948654.1"/>
    <property type="gene ID" value="gene-AYBTSS11_LOCUS13300"/>
</dbReference>
<evidence type="ECO:0000256" key="2">
    <source>
        <dbReference type="ARBA" id="ARBA00022723"/>
    </source>
</evidence>
<dbReference type="Proteomes" id="UP001189624">
    <property type="component" value="Chromosome 4"/>
</dbReference>
<reference evidence="7" key="1">
    <citation type="submission" date="2023-10" db="EMBL/GenBank/DDBJ databases">
        <authorList>
            <person name="Domelevo Entfellner J.-B."/>
        </authorList>
    </citation>
    <scope>NUCLEOTIDE SEQUENCE</scope>
</reference>
<dbReference type="SUPFAM" id="SSF51197">
    <property type="entry name" value="Clavaminate synthase-like"/>
    <property type="match status" value="1"/>
</dbReference>
<keyword evidence="8" id="KW-1185">Reference proteome</keyword>
<dbReference type="GO" id="GO:0016491">
    <property type="term" value="F:oxidoreductase activity"/>
    <property type="evidence" value="ECO:0007669"/>
    <property type="project" value="UniProtKB-KW"/>
</dbReference>
<evidence type="ECO:0000256" key="3">
    <source>
        <dbReference type="ARBA" id="ARBA00022896"/>
    </source>
</evidence>
<dbReference type="Pfam" id="PF03171">
    <property type="entry name" value="2OG-FeII_Oxy"/>
    <property type="match status" value="1"/>
</dbReference>
<evidence type="ECO:0000256" key="5">
    <source>
        <dbReference type="RuleBase" id="RU003682"/>
    </source>
</evidence>
<evidence type="ECO:0000259" key="6">
    <source>
        <dbReference type="PROSITE" id="PS51471"/>
    </source>
</evidence>
<dbReference type="InterPro" id="IPR044861">
    <property type="entry name" value="IPNS-like_FE2OG_OXY"/>
</dbReference>
<evidence type="ECO:0000256" key="4">
    <source>
        <dbReference type="ARBA" id="ARBA00023004"/>
    </source>
</evidence>
<gene>
    <name evidence="7" type="ORF">AYBTSS11_LOCUS13300</name>
</gene>
<keyword evidence="4 5" id="KW-0408">Iron</keyword>
<evidence type="ECO:0000313" key="7">
    <source>
        <dbReference type="EMBL" id="CAJ1948654.1"/>
    </source>
</evidence>
<dbReference type="InterPro" id="IPR005123">
    <property type="entry name" value="Oxoglu/Fe-dep_dioxygenase_dom"/>
</dbReference>
<dbReference type="InterPro" id="IPR026992">
    <property type="entry name" value="DIOX_N"/>
</dbReference>